<reference evidence="1" key="2">
    <citation type="journal article" date="2007" name="Virology">
        <title>Single independent operator sites are involved in the genetic switch of the Lactobacillus delbrueckii bacteriophage mv4.</title>
        <authorList>
            <person name="Coddeville M."/>
            <person name="Auvray F."/>
            <person name="Mikkonen M."/>
            <person name="Ritzenthaler P."/>
        </authorList>
    </citation>
    <scope>NUCLEOTIDE SEQUENCE</scope>
</reference>
<accession>Q9G0D5</accession>
<gene>
    <name evidence="1" type="primary">orf 150</name>
</gene>
<evidence type="ECO:0000313" key="1">
    <source>
        <dbReference type="EMBL" id="AAG31335.1"/>
    </source>
</evidence>
<proteinExistence type="predicted"/>
<organismHost>
    <name type="scientific">Lactobacillus delbrueckii</name>
    <dbReference type="NCBI Taxonomy" id="1584"/>
</organismHost>
<reference evidence="1" key="1">
    <citation type="submission" date="2006-09" db="EMBL/GenBank/DDBJ databases">
        <title>Characterization of the lysogeny DNA module from the temperate Lactobacillus delbrueckii bacteriophage mv4.</title>
        <authorList>
            <person name="Lautier M."/>
            <person name="Auvray F."/>
            <person name="Mikkonen M."/>
            <person name="Duval C."/>
            <person name="Ritzenthaler P."/>
        </authorList>
    </citation>
    <scope>NUCLEOTIDE SEQUENCE</scope>
</reference>
<dbReference type="EMBL" id="AF182207">
    <property type="protein sequence ID" value="AAG31335.1"/>
    <property type="molecule type" value="Genomic_DNA"/>
</dbReference>
<name>Q9G0D5_BPMV4</name>
<reference evidence="1" key="3">
    <citation type="journal article" date="2010" name="J. Bacteriol.">
        <title>Control of directionality in bacteriophage mv4 site-specific recombination: functional analysis of the Xis factor.</title>
        <authorList>
            <person name="Coddeville M."/>
            <person name="Ritzenthaler P."/>
        </authorList>
    </citation>
    <scope>NUCLEOTIDE SEQUENCE</scope>
</reference>
<protein>
    <submittedName>
        <fullName evidence="1">ORF 150</fullName>
    </submittedName>
</protein>
<sequence length="150" mass="17142">MAEFDMRNVQGGQTLTDFIKAFNELKYGYHACLNNRGEMTIVSNQDGKLMASLLPRHDLWAIEKSTFSCKELFFNGKYVSHGGNPVSLKVYRARFQQHPELYVKVIQLKKNSFIVTGTPYADWATVGYGSFWHYVELERWTAFQKTGGGA</sequence>
<organism evidence="1">
    <name type="scientific">Lactococcus phage mv4</name>
    <name type="common">Lactococcus delbrueckii bacteriophage mv4</name>
    <dbReference type="NCBI Taxonomy" id="12392"/>
    <lineage>
        <taxon>Viruses</taxon>
    </lineage>
</organism>